<dbReference type="GeneID" id="115882475"/>
<dbReference type="EC" id="2.5.1.25" evidence="1"/>
<dbReference type="SMART" id="SM01144">
    <property type="entry name" value="DTW"/>
    <property type="match status" value="1"/>
</dbReference>
<keyword evidence="8" id="KW-1185">Reference proteome</keyword>
<dbReference type="Proteomes" id="UP000504635">
    <property type="component" value="Unplaced"/>
</dbReference>
<evidence type="ECO:0000256" key="6">
    <source>
        <dbReference type="ARBA" id="ARBA00048718"/>
    </source>
</evidence>
<dbReference type="GO" id="GO:0008033">
    <property type="term" value="P:tRNA processing"/>
    <property type="evidence" value="ECO:0007669"/>
    <property type="project" value="UniProtKB-KW"/>
</dbReference>
<evidence type="ECO:0000313" key="9">
    <source>
        <dbReference type="RefSeq" id="XP_030756406.1"/>
    </source>
</evidence>
<dbReference type="GO" id="GO:0016432">
    <property type="term" value="F:tRNA-uridine aminocarboxypropyltransferase activity"/>
    <property type="evidence" value="ECO:0007669"/>
    <property type="project" value="UniProtKB-EC"/>
</dbReference>
<evidence type="ECO:0000259" key="7">
    <source>
        <dbReference type="SMART" id="SM01144"/>
    </source>
</evidence>
<protein>
    <recommendedName>
        <fullName evidence="1">tRNA-uridine aminocarboxypropyltransferase</fullName>
        <ecNumber evidence="1">2.5.1.25</ecNumber>
    </recommendedName>
</protein>
<evidence type="ECO:0000313" key="8">
    <source>
        <dbReference type="Proteomes" id="UP000504635"/>
    </source>
</evidence>
<dbReference type="KEGG" id="soy:115882475"/>
<organism evidence="8 9">
    <name type="scientific">Sitophilus oryzae</name>
    <name type="common">Rice weevil</name>
    <name type="synonym">Curculio oryzae</name>
    <dbReference type="NCBI Taxonomy" id="7048"/>
    <lineage>
        <taxon>Eukaryota</taxon>
        <taxon>Metazoa</taxon>
        <taxon>Ecdysozoa</taxon>
        <taxon>Arthropoda</taxon>
        <taxon>Hexapoda</taxon>
        <taxon>Insecta</taxon>
        <taxon>Pterygota</taxon>
        <taxon>Neoptera</taxon>
        <taxon>Endopterygota</taxon>
        <taxon>Coleoptera</taxon>
        <taxon>Polyphaga</taxon>
        <taxon>Cucujiformia</taxon>
        <taxon>Curculionidae</taxon>
        <taxon>Dryophthorinae</taxon>
        <taxon>Sitophilus</taxon>
    </lineage>
</organism>
<dbReference type="FunCoup" id="A0A6J2XZC7">
    <property type="interactions" value="497"/>
</dbReference>
<comment type="catalytic activity">
    <reaction evidence="6">
        <text>a uridine in tRNA + S-adenosyl-L-methionine = a 3-[(3S)-3-amino-3-carboxypropyl]uridine in tRNA + S-methyl-5'-thioadenosine + H(+)</text>
        <dbReference type="Rhea" id="RHEA:62432"/>
        <dbReference type="Rhea" id="RHEA-COMP:13339"/>
        <dbReference type="Rhea" id="RHEA-COMP:16092"/>
        <dbReference type="ChEBI" id="CHEBI:15378"/>
        <dbReference type="ChEBI" id="CHEBI:17509"/>
        <dbReference type="ChEBI" id="CHEBI:59789"/>
        <dbReference type="ChEBI" id="CHEBI:65315"/>
        <dbReference type="ChEBI" id="CHEBI:82930"/>
        <dbReference type="EC" id="2.5.1.25"/>
    </reaction>
</comment>
<dbReference type="OrthoDB" id="408541at2759"/>
<dbReference type="AlphaFoldDB" id="A0A6J2XZC7"/>
<evidence type="ECO:0000256" key="5">
    <source>
        <dbReference type="ARBA" id="ARBA00034489"/>
    </source>
</evidence>
<comment type="similarity">
    <text evidence="5">Belongs to the TDD superfamily. DTWD2 family.</text>
</comment>
<dbReference type="CTD" id="285605"/>
<sequence>MNLEVELLTDLCGLPAEPPKMRELCNQCQRPKSVCYCSSIPNPPLCPKSRIILLQHPAEEKRCLRTAPMLELGLSEGKCLIFKGKRFPGIHSGLEEILKDPSTLLLYPSPSAIDISSVVKEQTLVKSYNLVILDGTWPQAKAIYTASPILHDLKQIKLLNNNTSNYIIRTQPADGCLSTLETGALCLSILEQNEMFSEKLLQPLKLMCEFQLRNGAVSHQSKEFLIKNNSYPKLIGKRLNKVLKNAESLKYDIT</sequence>
<dbReference type="RefSeq" id="XP_030756406.1">
    <property type="nucleotide sequence ID" value="XM_030900546.1"/>
</dbReference>
<dbReference type="Pfam" id="PF03942">
    <property type="entry name" value="DTW"/>
    <property type="match status" value="1"/>
</dbReference>
<dbReference type="PANTHER" id="PTHR21392:SF0">
    <property type="entry name" value="TRNA-URIDINE AMINOCARBOXYPROPYLTRANSFERASE 2"/>
    <property type="match status" value="1"/>
</dbReference>
<name>A0A6J2XZC7_SITOR</name>
<dbReference type="InParanoid" id="A0A6J2XZC7"/>
<keyword evidence="2" id="KW-0808">Transferase</keyword>
<accession>A0A6J2XZC7</accession>
<evidence type="ECO:0000256" key="2">
    <source>
        <dbReference type="ARBA" id="ARBA00022679"/>
    </source>
</evidence>
<keyword evidence="4" id="KW-0819">tRNA processing</keyword>
<evidence type="ECO:0000256" key="1">
    <source>
        <dbReference type="ARBA" id="ARBA00012386"/>
    </source>
</evidence>
<dbReference type="InterPro" id="IPR005636">
    <property type="entry name" value="DTW"/>
</dbReference>
<feature type="domain" description="DTW" evidence="7">
    <location>
        <begin position="21"/>
        <end position="216"/>
    </location>
</feature>
<evidence type="ECO:0000256" key="3">
    <source>
        <dbReference type="ARBA" id="ARBA00022691"/>
    </source>
</evidence>
<gene>
    <name evidence="9" type="primary">LOC115882475</name>
</gene>
<reference evidence="9" key="1">
    <citation type="submission" date="2025-08" db="UniProtKB">
        <authorList>
            <consortium name="RefSeq"/>
        </authorList>
    </citation>
    <scope>IDENTIFICATION</scope>
    <source>
        <tissue evidence="9">Gonads</tissue>
    </source>
</reference>
<evidence type="ECO:0000256" key="4">
    <source>
        <dbReference type="ARBA" id="ARBA00022694"/>
    </source>
</evidence>
<dbReference type="InterPro" id="IPR039262">
    <property type="entry name" value="DTWD2/TAPT"/>
</dbReference>
<proteinExistence type="inferred from homology"/>
<dbReference type="PANTHER" id="PTHR21392">
    <property type="entry name" value="TRNA-URIDINE AMINOCARBOXYPROPYLTRANSFERASE 2"/>
    <property type="match status" value="1"/>
</dbReference>
<keyword evidence="3" id="KW-0949">S-adenosyl-L-methionine</keyword>